<dbReference type="OrthoDB" id="9771846at2"/>
<dbReference type="Gene3D" id="3.90.550.10">
    <property type="entry name" value="Spore Coat Polysaccharide Biosynthesis Protein SpsA, Chain A"/>
    <property type="match status" value="1"/>
</dbReference>
<name>A0A1I2WT93_9BACT</name>
<sequence>MIYIVIPVFNRKHFTKECLLSLKRGTNQKYKVIVVDDGSTDGTADMLREEFPEVEVLFGDGNLFWTASVNMGIKHALQAGAEYVMTLNNDLEVAEDYIENTYNRMAEKPNAILGALEMDAGTREPAFGGEIVDFKLNKVRYLLQELPKEQQVGLHAVSQLPGRGLLIPRAVFEKIGLLDQERFPHYVADYDFTHTALRNGFELYVNYDAKLYTYPEESGERQNRQSKSLQNFYKHLFDIKGGGNLRDFTRFTLKNCPPPYIPYYLANGYARRIFGYMLK</sequence>
<dbReference type="InterPro" id="IPR029044">
    <property type="entry name" value="Nucleotide-diphossugar_trans"/>
</dbReference>
<accession>A0A1I2WT93</accession>
<dbReference type="PANTHER" id="PTHR43179">
    <property type="entry name" value="RHAMNOSYLTRANSFERASE WBBL"/>
    <property type="match status" value="1"/>
</dbReference>
<dbReference type="STRING" id="1436961.SAMN05421739_105190"/>
<evidence type="ECO:0000313" key="3">
    <source>
        <dbReference type="Proteomes" id="UP000198724"/>
    </source>
</evidence>
<dbReference type="EMBL" id="FOOT01000005">
    <property type="protein sequence ID" value="SFH04515.1"/>
    <property type="molecule type" value="Genomic_DNA"/>
</dbReference>
<dbReference type="Proteomes" id="UP000198724">
    <property type="component" value="Unassembled WGS sequence"/>
</dbReference>
<organism evidence="2 3">
    <name type="scientific">Pontibacter chinhatensis</name>
    <dbReference type="NCBI Taxonomy" id="1436961"/>
    <lineage>
        <taxon>Bacteria</taxon>
        <taxon>Pseudomonadati</taxon>
        <taxon>Bacteroidota</taxon>
        <taxon>Cytophagia</taxon>
        <taxon>Cytophagales</taxon>
        <taxon>Hymenobacteraceae</taxon>
        <taxon>Pontibacter</taxon>
    </lineage>
</organism>
<dbReference type="GO" id="GO:0016740">
    <property type="term" value="F:transferase activity"/>
    <property type="evidence" value="ECO:0007669"/>
    <property type="project" value="UniProtKB-KW"/>
</dbReference>
<dbReference type="Pfam" id="PF00535">
    <property type="entry name" value="Glycos_transf_2"/>
    <property type="match status" value="1"/>
</dbReference>
<feature type="domain" description="Glycosyltransferase 2-like" evidence="1">
    <location>
        <begin position="4"/>
        <end position="115"/>
    </location>
</feature>
<proteinExistence type="predicted"/>
<dbReference type="PANTHER" id="PTHR43179:SF7">
    <property type="entry name" value="RHAMNOSYLTRANSFERASE WBBL"/>
    <property type="match status" value="1"/>
</dbReference>
<dbReference type="AlphaFoldDB" id="A0A1I2WT93"/>
<gene>
    <name evidence="2" type="ORF">SAMN05421739_105190</name>
</gene>
<protein>
    <submittedName>
        <fullName evidence="2">Glycosyltransferase, GT2 family</fullName>
    </submittedName>
</protein>
<dbReference type="InterPro" id="IPR001173">
    <property type="entry name" value="Glyco_trans_2-like"/>
</dbReference>
<evidence type="ECO:0000259" key="1">
    <source>
        <dbReference type="Pfam" id="PF00535"/>
    </source>
</evidence>
<reference evidence="3" key="1">
    <citation type="submission" date="2016-10" db="EMBL/GenBank/DDBJ databases">
        <authorList>
            <person name="Varghese N."/>
            <person name="Submissions S."/>
        </authorList>
    </citation>
    <scope>NUCLEOTIDE SEQUENCE [LARGE SCALE GENOMIC DNA]</scope>
    <source>
        <strain evidence="3">LP51</strain>
    </source>
</reference>
<dbReference type="RefSeq" id="WP_092103376.1">
    <property type="nucleotide sequence ID" value="NZ_FOOT01000005.1"/>
</dbReference>
<keyword evidence="3" id="KW-1185">Reference proteome</keyword>
<evidence type="ECO:0000313" key="2">
    <source>
        <dbReference type="EMBL" id="SFH04515.1"/>
    </source>
</evidence>
<keyword evidence="2" id="KW-0808">Transferase</keyword>
<dbReference type="SUPFAM" id="SSF53448">
    <property type="entry name" value="Nucleotide-diphospho-sugar transferases"/>
    <property type="match status" value="1"/>
</dbReference>